<evidence type="ECO:0000313" key="1">
    <source>
        <dbReference type="EMBL" id="PIR41688.1"/>
    </source>
</evidence>
<evidence type="ECO:0000313" key="2">
    <source>
        <dbReference type="Proteomes" id="UP000230208"/>
    </source>
</evidence>
<organism evidence="1 2">
    <name type="scientific">Candidatus Yanofskybacteria bacterium CG10_big_fil_rev_8_21_14_0_10_37_15</name>
    <dbReference type="NCBI Taxonomy" id="1975097"/>
    <lineage>
        <taxon>Bacteria</taxon>
        <taxon>Candidatus Yanofskyibacteriota</taxon>
    </lineage>
</organism>
<gene>
    <name evidence="1" type="ORF">COV30_02495</name>
</gene>
<comment type="caution">
    <text evidence="1">The sequence shown here is derived from an EMBL/GenBank/DDBJ whole genome shotgun (WGS) entry which is preliminary data.</text>
</comment>
<protein>
    <submittedName>
        <fullName evidence="1">Uncharacterized protein</fullName>
    </submittedName>
</protein>
<dbReference type="Proteomes" id="UP000230208">
    <property type="component" value="Unassembled WGS sequence"/>
</dbReference>
<reference evidence="1 2" key="1">
    <citation type="submission" date="2017-09" db="EMBL/GenBank/DDBJ databases">
        <title>Depth-based differentiation of microbial function through sediment-hosted aquifers and enrichment of novel symbionts in the deep terrestrial subsurface.</title>
        <authorList>
            <person name="Probst A.J."/>
            <person name="Ladd B."/>
            <person name="Jarett J.K."/>
            <person name="Geller-Mcgrath D.E."/>
            <person name="Sieber C.M."/>
            <person name="Emerson J.B."/>
            <person name="Anantharaman K."/>
            <person name="Thomas B.C."/>
            <person name="Malmstrom R."/>
            <person name="Stieglmeier M."/>
            <person name="Klingl A."/>
            <person name="Woyke T."/>
            <person name="Ryan C.M."/>
            <person name="Banfield J.F."/>
        </authorList>
    </citation>
    <scope>NUCLEOTIDE SEQUENCE [LARGE SCALE GENOMIC DNA]</scope>
    <source>
        <strain evidence="1">CG10_big_fil_rev_8_21_14_0_10_37_15</strain>
    </source>
</reference>
<name>A0A2H0R585_9BACT</name>
<accession>A0A2H0R585</accession>
<proteinExistence type="predicted"/>
<dbReference type="EMBL" id="PCXP01000030">
    <property type="protein sequence ID" value="PIR41688.1"/>
    <property type="molecule type" value="Genomic_DNA"/>
</dbReference>
<dbReference type="AlphaFoldDB" id="A0A2H0R585"/>
<sequence>MIETGTTIEQEIAQLEQQLAEKRVSLEQDSSVTGQEDPGEKETLKQMIGEKIQRHIPAYQPAQPVPAPTTTKKSVDDLSYNDPQLADKVQEFVNVAFNKGLDDAIKSVDKSGNPALIDAFHDVLVDRLYDILLERKKLEEVK</sequence>